<dbReference type="GeneID" id="28940007"/>
<dbReference type="SUPFAM" id="SSF81901">
    <property type="entry name" value="HCP-like"/>
    <property type="match status" value="2"/>
</dbReference>
<dbReference type="OrthoDB" id="5379420at2759"/>
<comment type="caution">
    <text evidence="1">The sequence shown here is derived from an EMBL/GenBank/DDBJ whole genome shotgun (WGS) entry which is preliminary data.</text>
</comment>
<evidence type="ECO:0000313" key="2">
    <source>
        <dbReference type="Proteomes" id="UP000053447"/>
    </source>
</evidence>
<dbReference type="InterPro" id="IPR011990">
    <property type="entry name" value="TPR-like_helical_dom_sf"/>
</dbReference>
<proteinExistence type="predicted"/>
<gene>
    <name evidence="1" type="ORF">T551_01489</name>
</gene>
<dbReference type="EMBL" id="LFWA01000006">
    <property type="protein sequence ID" value="KTW30937.1"/>
    <property type="molecule type" value="Genomic_DNA"/>
</dbReference>
<dbReference type="Proteomes" id="UP000053447">
    <property type="component" value="Unassembled WGS sequence"/>
</dbReference>
<name>A0A0W4ZRD7_PNEJ7</name>
<evidence type="ECO:0000313" key="1">
    <source>
        <dbReference type="EMBL" id="KTW30937.1"/>
    </source>
</evidence>
<accession>A0A0W4ZRD7</accession>
<organism evidence="1 2">
    <name type="scientific">Pneumocystis jirovecii (strain RU7)</name>
    <name type="common">Human pneumocystis pneumonia agent</name>
    <dbReference type="NCBI Taxonomy" id="1408657"/>
    <lineage>
        <taxon>Eukaryota</taxon>
        <taxon>Fungi</taxon>
        <taxon>Dikarya</taxon>
        <taxon>Ascomycota</taxon>
        <taxon>Taphrinomycotina</taxon>
        <taxon>Pneumocystomycetes</taxon>
        <taxon>Pneumocystaceae</taxon>
        <taxon>Pneumocystis</taxon>
    </lineage>
</organism>
<dbReference type="VEuPathDB" id="FungiDB:T551_01489"/>
<keyword evidence="2" id="KW-1185">Reference proteome</keyword>
<protein>
    <submittedName>
        <fullName evidence="1">Uncharacterized protein</fullName>
    </submittedName>
</protein>
<dbReference type="STRING" id="1408657.A0A0W4ZRD7"/>
<sequence length="355" mass="40736">MNFFYKNNETDALKDLLGPKSLYVYAKRKKVIKKTYSEILDIIEHMKLLKQELPDTTFSLDNKLLIMKAGDFIPSLVSADELFLIARIMLKAPVSELILEKKKDFCKFLIQIASLKGSDLAMLYIAEKKMKSGSSSELHEALYIYRNLSIKGNTKALLVLGNLSLKLNNNKQAERFYLKSIEGGNSDAMVSLAVLKKRMGEDKEAKYWFIHNPNGHFGRSLYTSDEESLNYLLQAASNGVLEAAHNLGTIYRKKGDILFSKEWYEIAAFSGFQISQMNLARLYEEEKSFDKSLFWVREAQKQGGNIANEAKEFENELLKKYPYLKKNKTLINLLYCVMLQNLLKNFLICYTINAI</sequence>
<dbReference type="AlphaFoldDB" id="A0A0W4ZRD7"/>
<dbReference type="RefSeq" id="XP_018229927.1">
    <property type="nucleotide sequence ID" value="XM_018373752.1"/>
</dbReference>
<dbReference type="Gene3D" id="1.25.40.10">
    <property type="entry name" value="Tetratricopeptide repeat domain"/>
    <property type="match status" value="1"/>
</dbReference>
<reference evidence="2" key="1">
    <citation type="journal article" date="2016" name="Nat. Commun.">
        <title>Genome analysis of three Pneumocystis species reveals adaptation mechanisms to life exclusively in mammalian hosts.</title>
        <authorList>
            <person name="Ma L."/>
            <person name="Chen Z."/>
            <person name="Huang D.W."/>
            <person name="Kutty G."/>
            <person name="Ishihara M."/>
            <person name="Wang H."/>
            <person name="Abouelleil A."/>
            <person name="Bishop L."/>
            <person name="Davey E."/>
            <person name="Deng R."/>
            <person name="Deng X."/>
            <person name="Fan L."/>
            <person name="Fantoni G."/>
            <person name="Fitzgerald M."/>
            <person name="Gogineni E."/>
            <person name="Goldberg J.M."/>
            <person name="Handley G."/>
            <person name="Hu X."/>
            <person name="Huber C."/>
            <person name="Jiao X."/>
            <person name="Jones K."/>
            <person name="Levin J.Z."/>
            <person name="Liu Y."/>
            <person name="Macdonald P."/>
            <person name="Melnikov A."/>
            <person name="Raley C."/>
            <person name="Sassi M."/>
            <person name="Sherman B.T."/>
            <person name="Song X."/>
            <person name="Sykes S."/>
            <person name="Tran B."/>
            <person name="Walsh L."/>
            <person name="Xia Y."/>
            <person name="Yang J."/>
            <person name="Young S."/>
            <person name="Zeng Q."/>
            <person name="Zheng X."/>
            <person name="Stephens R."/>
            <person name="Nusbaum C."/>
            <person name="Birren B.W."/>
            <person name="Azadi P."/>
            <person name="Lempicki R.A."/>
            <person name="Cuomo C.A."/>
            <person name="Kovacs J.A."/>
        </authorList>
    </citation>
    <scope>NUCLEOTIDE SEQUENCE [LARGE SCALE GENOMIC DNA]</scope>
    <source>
        <strain evidence="2">RU7</strain>
    </source>
</reference>